<dbReference type="RefSeq" id="WP_160618451.1">
    <property type="nucleotide sequence ID" value="NZ_CP047652.1"/>
</dbReference>
<dbReference type="InterPro" id="IPR011042">
    <property type="entry name" value="6-blade_b-propeller_TolB-like"/>
</dbReference>
<organism evidence="4 5">
    <name type="scientific">Aristophania vespae</name>
    <dbReference type="NCBI Taxonomy" id="2697033"/>
    <lineage>
        <taxon>Bacteria</taxon>
        <taxon>Pseudomonadati</taxon>
        <taxon>Pseudomonadota</taxon>
        <taxon>Alphaproteobacteria</taxon>
        <taxon>Acetobacterales</taxon>
        <taxon>Acetobacteraceae</taxon>
        <taxon>Aristophania</taxon>
    </lineage>
</organism>
<dbReference type="GO" id="GO:0005576">
    <property type="term" value="C:extracellular region"/>
    <property type="evidence" value="ECO:0007669"/>
    <property type="project" value="UniProtKB-SubCell"/>
</dbReference>
<dbReference type="InterPro" id="IPR011047">
    <property type="entry name" value="Quinoprotein_ADH-like_sf"/>
</dbReference>
<keyword evidence="5" id="KW-1185">Reference proteome</keyword>
<dbReference type="SUPFAM" id="SSF50998">
    <property type="entry name" value="Quinoprotein alcohol dehydrogenase-like"/>
    <property type="match status" value="1"/>
</dbReference>
<evidence type="ECO:0000313" key="5">
    <source>
        <dbReference type="Proteomes" id="UP000463975"/>
    </source>
</evidence>
<dbReference type="AlphaFoldDB" id="A0A6P1NFY8"/>
<evidence type="ECO:0000256" key="2">
    <source>
        <dbReference type="ARBA" id="ARBA00022525"/>
    </source>
</evidence>
<sequence length="352" mass="38511">MIMPSLLFRSSFAPLACLFVLYGTPAFATQTSALTAAKAPDRTSQTLHIYELPQVSDIISPVITSLADGTIYSLDKEGKITNIDLKNGQVRNFSTLPGFSAITGNDKSLWAVSQGPEIELYNISGNGTVLRHISLHNVIVEKSRFSALQVNDEFAFLADEGSPALVIIDLKSGKARRVLEWSQSLSAQRPYKRDGQLEKTAKGQVKTGGNVRYLALTHDGKRLFYQTPAGPFYSIDTALLTDPSLSPAELLEAMDKWRNKYSIGGLTITKDDTLYMIDVEHGDLIEIIKNQHPTRLAHDSRLTQAEDMTLCTTHPHSKSGLIVLTKARDKNSASPANSSLAAPQLLEIDLPS</sequence>
<dbReference type="KEGG" id="bomb:GT348_03005"/>
<keyword evidence="3" id="KW-0732">Signal</keyword>
<dbReference type="EMBL" id="CP047652">
    <property type="protein sequence ID" value="QHI95374.1"/>
    <property type="molecule type" value="Genomic_DNA"/>
</dbReference>
<dbReference type="Proteomes" id="UP000463975">
    <property type="component" value="Chromosome"/>
</dbReference>
<feature type="signal peptide" evidence="3">
    <location>
        <begin position="1"/>
        <end position="28"/>
    </location>
</feature>
<reference evidence="4 5" key="1">
    <citation type="submission" date="2020-01" db="EMBL/GenBank/DDBJ databases">
        <title>Genome sequencing of strain KACC 21507.</title>
        <authorList>
            <person name="Heo J."/>
            <person name="Kim S.-J."/>
            <person name="Kim J.-S."/>
            <person name="Hong S.-B."/>
            <person name="Kwon S.-W."/>
        </authorList>
    </citation>
    <scope>NUCLEOTIDE SEQUENCE [LARGE SCALE GENOMIC DNA]</scope>
    <source>
        <strain evidence="4 5">KACC 21507</strain>
    </source>
</reference>
<feature type="chain" id="PRO_5027006860" evidence="3">
    <location>
        <begin position="29"/>
        <end position="352"/>
    </location>
</feature>
<proteinExistence type="predicted"/>
<accession>A0A6P1NFY8</accession>
<dbReference type="InterPro" id="IPR017996">
    <property type="entry name" value="MRJP/yellow-related"/>
</dbReference>
<evidence type="ECO:0000256" key="3">
    <source>
        <dbReference type="SAM" id="SignalP"/>
    </source>
</evidence>
<comment type="subcellular location">
    <subcellularLocation>
        <location evidence="1">Secreted</location>
    </subcellularLocation>
</comment>
<dbReference type="Gene3D" id="2.120.10.30">
    <property type="entry name" value="TolB, C-terminal domain"/>
    <property type="match status" value="1"/>
</dbReference>
<evidence type="ECO:0000256" key="1">
    <source>
        <dbReference type="ARBA" id="ARBA00004613"/>
    </source>
</evidence>
<name>A0A6P1NFY8_9PROT</name>
<gene>
    <name evidence="4" type="ORF">GT348_03005</name>
</gene>
<protein>
    <submittedName>
        <fullName evidence="4">Uncharacterized protein</fullName>
    </submittedName>
</protein>
<evidence type="ECO:0000313" key="4">
    <source>
        <dbReference type="EMBL" id="QHI95374.1"/>
    </source>
</evidence>
<dbReference type="Pfam" id="PF03022">
    <property type="entry name" value="MRJP"/>
    <property type="match status" value="1"/>
</dbReference>
<keyword evidence="2" id="KW-0964">Secreted</keyword>